<evidence type="ECO:0000313" key="1">
    <source>
        <dbReference type="EMBL" id="ERL55573.1"/>
    </source>
</evidence>
<sequence length="45" mass="4949">MRFIAPFAPKLALKSYGYGLVNNYKSAVMIVVLLLADTGQSFLRA</sequence>
<dbReference type="AlphaFoldDB" id="U4TAT5"/>
<evidence type="ECO:0000313" key="2">
    <source>
        <dbReference type="Proteomes" id="UP000016761"/>
    </source>
</evidence>
<keyword evidence="2" id="KW-1185">Reference proteome</keyword>
<gene>
    <name evidence="1" type="ORF">M917_1583</name>
</gene>
<comment type="caution">
    <text evidence="1">The sequence shown here is derived from an EMBL/GenBank/DDBJ whole genome shotgun (WGS) entry which is preliminary data.</text>
</comment>
<organism evidence="1 2">
    <name type="scientific">Psychrobacter aquaticus CMS 56</name>
    <dbReference type="NCBI Taxonomy" id="1354303"/>
    <lineage>
        <taxon>Bacteria</taxon>
        <taxon>Pseudomonadati</taxon>
        <taxon>Pseudomonadota</taxon>
        <taxon>Gammaproteobacteria</taxon>
        <taxon>Moraxellales</taxon>
        <taxon>Moraxellaceae</taxon>
        <taxon>Psychrobacter</taxon>
    </lineage>
</organism>
<name>U4TAT5_9GAMM</name>
<accession>U4TAT5</accession>
<reference evidence="1 2" key="1">
    <citation type="journal article" date="2013" name="Genome Announc.">
        <title>Draft Genome Sequence of Psychrobacter aquaticus Strain CMS 56T, Isolated from a Cyanobacterial Mat Sample Collected from Water Bodies in the McMurdo Dry Valley Region of Antarctica.</title>
        <authorList>
            <person name="Reddy G.S."/>
            <person name="Ara S."/>
            <person name="Singh A."/>
            <person name="Kumar Pinnaka A."/>
            <person name="Shivaji S."/>
        </authorList>
    </citation>
    <scope>NUCLEOTIDE SEQUENCE [LARGE SCALE GENOMIC DNA]</scope>
    <source>
        <strain evidence="1 2">CMS 56</strain>
    </source>
</reference>
<dbReference type="PATRIC" id="fig|1354303.4.peg.1559"/>
<proteinExistence type="predicted"/>
<dbReference type="Proteomes" id="UP000016761">
    <property type="component" value="Unassembled WGS sequence"/>
</dbReference>
<dbReference type="EMBL" id="AUSW01000027">
    <property type="protein sequence ID" value="ERL55573.1"/>
    <property type="molecule type" value="Genomic_DNA"/>
</dbReference>
<dbReference type="STRING" id="1354303.M917_1583"/>
<protein>
    <submittedName>
        <fullName evidence="1">Uncharacterized protein</fullName>
    </submittedName>
</protein>